<dbReference type="InterPro" id="IPR001930">
    <property type="entry name" value="Peptidase_M1"/>
</dbReference>
<feature type="chain" id="PRO_5046840389" description="Aminopeptidase N" evidence="13">
    <location>
        <begin position="26"/>
        <end position="497"/>
    </location>
</feature>
<evidence type="ECO:0000256" key="7">
    <source>
        <dbReference type="ARBA" id="ARBA00022723"/>
    </source>
</evidence>
<keyword evidence="7" id="KW-0479">Metal-binding</keyword>
<comment type="catalytic activity">
    <reaction evidence="1">
        <text>Release of an N-terminal amino acid, Xaa-|-Yaa- from a peptide, amide or arylamide. Xaa is preferably Ala, but may be most amino acids including Pro (slow action). When a terminal hydrophobic residue is followed by a prolyl residue, the two may be released as an intact Xaa-Pro dipeptide.</text>
        <dbReference type="EC" id="3.4.11.2"/>
    </reaction>
</comment>
<keyword evidence="17" id="KW-1185">Reference proteome</keyword>
<keyword evidence="13" id="KW-0732">Signal</keyword>
<dbReference type="Gene3D" id="2.60.40.1730">
    <property type="entry name" value="tricorn interacting facor f3 domain"/>
    <property type="match status" value="1"/>
</dbReference>
<dbReference type="PANTHER" id="PTHR11533:SF297">
    <property type="entry name" value="AMINOPEPTIDASE N"/>
    <property type="match status" value="1"/>
</dbReference>
<accession>A0ABY5W118</accession>
<dbReference type="InterPro" id="IPR042097">
    <property type="entry name" value="Aminopeptidase_N-like_N_sf"/>
</dbReference>
<dbReference type="InterPro" id="IPR050344">
    <property type="entry name" value="Peptidase_M1_aminopeptidases"/>
</dbReference>
<dbReference type="PANTHER" id="PTHR11533">
    <property type="entry name" value="PROTEASE M1 ZINC METALLOPROTEASE"/>
    <property type="match status" value="1"/>
</dbReference>
<feature type="domain" description="Peptidase M1 membrane alanine aminopeptidase" evidence="14">
    <location>
        <begin position="317"/>
        <end position="462"/>
    </location>
</feature>
<protein>
    <recommendedName>
        <fullName evidence="5">Aminopeptidase N</fullName>
        <ecNumber evidence="4">3.4.11.2</ecNumber>
    </recommendedName>
    <alternativeName>
        <fullName evidence="11">Alanine aminopeptidase</fullName>
    </alternativeName>
    <alternativeName>
        <fullName evidence="12">Lysyl aminopeptidase</fullName>
    </alternativeName>
</protein>
<evidence type="ECO:0000256" key="11">
    <source>
        <dbReference type="ARBA" id="ARBA00029811"/>
    </source>
</evidence>
<evidence type="ECO:0000256" key="5">
    <source>
        <dbReference type="ARBA" id="ARBA00015611"/>
    </source>
</evidence>
<dbReference type="EMBL" id="CP073720">
    <property type="protein sequence ID" value="UWP82393.1"/>
    <property type="molecule type" value="Genomic_DNA"/>
</dbReference>
<evidence type="ECO:0000313" key="16">
    <source>
        <dbReference type="EMBL" id="UWP82393.1"/>
    </source>
</evidence>
<proteinExistence type="inferred from homology"/>
<evidence type="ECO:0000256" key="1">
    <source>
        <dbReference type="ARBA" id="ARBA00000098"/>
    </source>
</evidence>
<keyword evidence="9" id="KW-0862">Zinc</keyword>
<comment type="cofactor">
    <cofactor evidence="2">
        <name>Zn(2+)</name>
        <dbReference type="ChEBI" id="CHEBI:29105"/>
    </cofactor>
</comment>
<name>A0ABY5W118_9ACTN</name>
<reference evidence="16" key="1">
    <citation type="submission" date="2021-04" db="EMBL/GenBank/DDBJ databases">
        <authorList>
            <person name="Hartkoorn R.C."/>
            <person name="Beaudoing E."/>
            <person name="Hot D."/>
        </authorList>
    </citation>
    <scope>NUCLEOTIDE SEQUENCE</scope>
    <source>
        <strain evidence="16">NRRL B-16292</strain>
    </source>
</reference>
<dbReference type="Pfam" id="PF01433">
    <property type="entry name" value="Peptidase_M1"/>
    <property type="match status" value="1"/>
</dbReference>
<evidence type="ECO:0000313" key="17">
    <source>
        <dbReference type="Proteomes" id="UP001059617"/>
    </source>
</evidence>
<evidence type="ECO:0000256" key="10">
    <source>
        <dbReference type="ARBA" id="ARBA00023049"/>
    </source>
</evidence>
<reference evidence="16" key="2">
    <citation type="submission" date="2022-09" db="EMBL/GenBank/DDBJ databases">
        <title>Biosynthetic gene clusters of Dactylosporangioum fulvum.</title>
        <authorList>
            <person name="Caradec T."/>
        </authorList>
    </citation>
    <scope>NUCLEOTIDE SEQUENCE</scope>
    <source>
        <strain evidence="16">NRRL B-16292</strain>
    </source>
</reference>
<feature type="signal peptide" evidence="13">
    <location>
        <begin position="1"/>
        <end position="25"/>
    </location>
</feature>
<dbReference type="Gene3D" id="1.10.390.10">
    <property type="entry name" value="Neutral Protease Domain 2"/>
    <property type="match status" value="1"/>
</dbReference>
<sequence length="497" mass="54225">MHGRHLLAAALALVVAATPATAAHAATQPGFRPGAPGIGDPAYPLDGNGGYDVRHYDLDVRYQPATDELDGHATITATATQSLSRFDLDLTGLTVDALTVNGRPAVWTRDGDELVVTPARGLPAGLPFVVDVRYHGVPYTARIPEIPLESQFMHTDDGALVAGEPKAAASWFPVNDHPLDKATYSVRVTVPEGLGALSNGILLGSATNDGWTTFRWAATSPMASYLTTLAIGRWRIDQHQHRGRQTIIAVDASLPPTFADDSVGRTDEITDYLETLFGPYPFEANGAIVDKHDPLLFALETQTRPVYPASFLVDEPSRYQGNVVAHELAHQWFGDSVSVRYWRELWLNEGFAEYAAWLWNEHDRLTTVRELFNLFYNLPVDSGVWTPPAYGPPGADPFRFSVYSRGAMTLHALRMLVGDATFFRIMRTWATRYRYGNADTADFVALAERVSGRSLGAFFAAWLTGATKPPNPDPLPPGVAAPSGHLLDAVGRAHGRR</sequence>
<dbReference type="SUPFAM" id="SSF55486">
    <property type="entry name" value="Metalloproteases ('zincins'), catalytic domain"/>
    <property type="match status" value="1"/>
</dbReference>
<keyword evidence="8" id="KW-0378">Hydrolase</keyword>
<evidence type="ECO:0000256" key="6">
    <source>
        <dbReference type="ARBA" id="ARBA00022670"/>
    </source>
</evidence>
<dbReference type="RefSeq" id="WP_259860165.1">
    <property type="nucleotide sequence ID" value="NZ_BAAAST010000025.1"/>
</dbReference>
<dbReference type="Proteomes" id="UP001059617">
    <property type="component" value="Chromosome"/>
</dbReference>
<dbReference type="InterPro" id="IPR014782">
    <property type="entry name" value="Peptidase_M1_dom"/>
</dbReference>
<gene>
    <name evidence="16" type="ORF">Dfulv_46355</name>
</gene>
<evidence type="ECO:0000256" key="9">
    <source>
        <dbReference type="ARBA" id="ARBA00022833"/>
    </source>
</evidence>
<comment type="similarity">
    <text evidence="3">Belongs to the peptidase M1 family.</text>
</comment>
<feature type="domain" description="Aminopeptidase N-like N-terminal" evidence="15">
    <location>
        <begin position="55"/>
        <end position="226"/>
    </location>
</feature>
<evidence type="ECO:0000259" key="15">
    <source>
        <dbReference type="Pfam" id="PF17900"/>
    </source>
</evidence>
<keyword evidence="6" id="KW-0645">Protease</keyword>
<dbReference type="EC" id="3.4.11.2" evidence="4"/>
<evidence type="ECO:0000256" key="2">
    <source>
        <dbReference type="ARBA" id="ARBA00001947"/>
    </source>
</evidence>
<dbReference type="SUPFAM" id="SSF63737">
    <property type="entry name" value="Leukotriene A4 hydrolase N-terminal domain"/>
    <property type="match status" value="1"/>
</dbReference>
<evidence type="ECO:0000256" key="4">
    <source>
        <dbReference type="ARBA" id="ARBA00012564"/>
    </source>
</evidence>
<dbReference type="Pfam" id="PF17900">
    <property type="entry name" value="Peptidase_M1_N"/>
    <property type="match status" value="1"/>
</dbReference>
<dbReference type="CDD" id="cd09603">
    <property type="entry name" value="M1_APN_like"/>
    <property type="match status" value="1"/>
</dbReference>
<dbReference type="InterPro" id="IPR027268">
    <property type="entry name" value="Peptidase_M4/M1_CTD_sf"/>
</dbReference>
<evidence type="ECO:0000256" key="12">
    <source>
        <dbReference type="ARBA" id="ARBA00031533"/>
    </source>
</evidence>
<organism evidence="16 17">
    <name type="scientific">Dactylosporangium fulvum</name>
    <dbReference type="NCBI Taxonomy" id="53359"/>
    <lineage>
        <taxon>Bacteria</taxon>
        <taxon>Bacillati</taxon>
        <taxon>Actinomycetota</taxon>
        <taxon>Actinomycetes</taxon>
        <taxon>Micromonosporales</taxon>
        <taxon>Micromonosporaceae</taxon>
        <taxon>Dactylosporangium</taxon>
    </lineage>
</organism>
<keyword evidence="10" id="KW-0482">Metalloprotease</keyword>
<evidence type="ECO:0000259" key="14">
    <source>
        <dbReference type="Pfam" id="PF01433"/>
    </source>
</evidence>
<dbReference type="PRINTS" id="PR00756">
    <property type="entry name" value="ALADIPTASE"/>
</dbReference>
<evidence type="ECO:0000256" key="13">
    <source>
        <dbReference type="SAM" id="SignalP"/>
    </source>
</evidence>
<dbReference type="InterPro" id="IPR045357">
    <property type="entry name" value="Aminopeptidase_N-like_N"/>
</dbReference>
<evidence type="ECO:0000256" key="3">
    <source>
        <dbReference type="ARBA" id="ARBA00010136"/>
    </source>
</evidence>
<evidence type="ECO:0000256" key="8">
    <source>
        <dbReference type="ARBA" id="ARBA00022801"/>
    </source>
</evidence>